<proteinExistence type="predicted"/>
<protein>
    <submittedName>
        <fullName evidence="2">Uncharacterized protein</fullName>
    </submittedName>
</protein>
<dbReference type="EMBL" id="JPKZ01000885">
    <property type="protein sequence ID" value="KHN84975.1"/>
    <property type="molecule type" value="Genomic_DNA"/>
</dbReference>
<evidence type="ECO:0000313" key="2">
    <source>
        <dbReference type="EMBL" id="KHN84975.1"/>
    </source>
</evidence>
<reference evidence="4" key="2">
    <citation type="submission" date="2018-11" db="EMBL/GenBank/DDBJ databases">
        <authorList>
            <consortium name="Pathogen Informatics"/>
        </authorList>
    </citation>
    <scope>NUCLEOTIDE SEQUENCE [LARGE SCALE GENOMIC DNA]</scope>
</reference>
<reference evidence="2 5" key="1">
    <citation type="submission" date="2014-11" db="EMBL/GenBank/DDBJ databases">
        <title>Genetic blueprint of the zoonotic pathogen Toxocara canis.</title>
        <authorList>
            <person name="Zhu X.-Q."/>
            <person name="Korhonen P.K."/>
            <person name="Cai H."/>
            <person name="Young N.D."/>
            <person name="Nejsum P."/>
            <person name="von Samson-Himmelstjerna G."/>
            <person name="Boag P.R."/>
            <person name="Tan P."/>
            <person name="Li Q."/>
            <person name="Min J."/>
            <person name="Yang Y."/>
            <person name="Wang X."/>
            <person name="Fang X."/>
            <person name="Hall R.S."/>
            <person name="Hofmann A."/>
            <person name="Sternberg P.W."/>
            <person name="Jex A.R."/>
            <person name="Gasser R.B."/>
        </authorList>
    </citation>
    <scope>NUCLEOTIDE SEQUENCE [LARGE SCALE GENOMIC DNA]</scope>
    <source>
        <strain evidence="2">PN_DK_2014</strain>
    </source>
</reference>
<sequence>MTSTYCGVGGSMSPGTTSAYFAAPGTRPSGGGGGYGGMGGGATAPGVSAYFAPTAGGGGGSGVVSAYFSPTAPGAMGGGSAPAAAPAMSGLSTKTAIGVPAGHH</sequence>
<evidence type="ECO:0000313" key="5">
    <source>
        <dbReference type="Proteomes" id="UP000031036"/>
    </source>
</evidence>
<dbReference type="OMA" id="XAPMGGG"/>
<gene>
    <name evidence="3" type="ORF">Tcan_16142</name>
    <name evidence="2" type="ORF">Tcan_16167</name>
    <name evidence="4" type="ORF">TCNE_LOCUS12425</name>
</gene>
<evidence type="ECO:0000256" key="1">
    <source>
        <dbReference type="SAM" id="MobiDB-lite"/>
    </source>
</evidence>
<dbReference type="EMBL" id="UYWY01021259">
    <property type="protein sequence ID" value="VDM43746.1"/>
    <property type="molecule type" value="Genomic_DNA"/>
</dbReference>
<dbReference type="EMBL" id="JPKZ01000885">
    <property type="protein sequence ID" value="KHN84989.1"/>
    <property type="molecule type" value="Genomic_DNA"/>
</dbReference>
<keyword evidence="5" id="KW-1185">Reference proteome</keyword>
<accession>A0A0B2VVJ2</accession>
<name>A0A0B2VVJ2_TOXCA</name>
<feature type="region of interest" description="Disordered" evidence="1">
    <location>
        <begin position="1"/>
        <end position="24"/>
    </location>
</feature>
<organism evidence="2 5">
    <name type="scientific">Toxocara canis</name>
    <name type="common">Canine roundworm</name>
    <dbReference type="NCBI Taxonomy" id="6265"/>
    <lineage>
        <taxon>Eukaryota</taxon>
        <taxon>Metazoa</taxon>
        <taxon>Ecdysozoa</taxon>
        <taxon>Nematoda</taxon>
        <taxon>Chromadorea</taxon>
        <taxon>Rhabditida</taxon>
        <taxon>Spirurina</taxon>
        <taxon>Ascaridomorpha</taxon>
        <taxon>Ascaridoidea</taxon>
        <taxon>Toxocaridae</taxon>
        <taxon>Toxocara</taxon>
    </lineage>
</organism>
<dbReference type="AlphaFoldDB" id="A0A0B2VVJ2"/>
<dbReference type="Proteomes" id="UP000031036">
    <property type="component" value="Unassembled WGS sequence"/>
</dbReference>
<evidence type="ECO:0000313" key="4">
    <source>
        <dbReference type="EMBL" id="VDM43746.1"/>
    </source>
</evidence>
<dbReference type="OrthoDB" id="5871515at2759"/>
<evidence type="ECO:0000313" key="3">
    <source>
        <dbReference type="EMBL" id="KHN84989.1"/>
    </source>
</evidence>